<dbReference type="GO" id="GO:0008893">
    <property type="term" value="F:guanosine-3',5'-bis(diphosphate) 3'-diphosphatase activity"/>
    <property type="evidence" value="ECO:0007669"/>
    <property type="project" value="UniProtKB-EC"/>
</dbReference>
<dbReference type="EC" id="3.1.4.-" evidence="8"/>
<dbReference type="Pfam" id="PF01909">
    <property type="entry name" value="NTP_transf_2"/>
    <property type="match status" value="1"/>
</dbReference>
<dbReference type="SUPFAM" id="SSF81301">
    <property type="entry name" value="Nucleotidyltransferase"/>
    <property type="match status" value="1"/>
</dbReference>
<dbReference type="EC" id="2.7.7.59" evidence="8"/>
<dbReference type="InterPro" id="IPR013546">
    <property type="entry name" value="PII_UdlTrfase/GS_AdlTrfase"/>
</dbReference>
<dbReference type="RefSeq" id="WP_173285140.1">
    <property type="nucleotide sequence ID" value="NZ_CP054020.1"/>
</dbReference>
<evidence type="ECO:0000256" key="1">
    <source>
        <dbReference type="ARBA" id="ARBA00022679"/>
    </source>
</evidence>
<dbReference type="InterPro" id="IPR002934">
    <property type="entry name" value="Polymerase_NTP_transf_dom"/>
</dbReference>
<evidence type="ECO:0000313" key="12">
    <source>
        <dbReference type="Proteomes" id="UP000504724"/>
    </source>
</evidence>
<comment type="domain">
    <text evidence="8">Has four distinct domains: an N-terminal nucleotidyltransferase (NT) domain responsible for UTase activity, a central HD domain that encodes UR activity, and two C-terminal ACT domains that seem to have a role in glutamine sensing.</text>
</comment>
<evidence type="ECO:0000259" key="9">
    <source>
        <dbReference type="PROSITE" id="PS51671"/>
    </source>
</evidence>
<dbReference type="GO" id="GO:0008081">
    <property type="term" value="F:phosphoric diester hydrolase activity"/>
    <property type="evidence" value="ECO:0007669"/>
    <property type="project" value="UniProtKB-UniRule"/>
</dbReference>
<dbReference type="Gene3D" id="3.30.460.10">
    <property type="entry name" value="Beta Polymerase, domain 2"/>
    <property type="match status" value="1"/>
</dbReference>
<comment type="catalytic activity">
    <reaction evidence="8">
        <text>[protein-PII]-L-tyrosine + UTP = [protein-PII]-uridylyl-L-tyrosine + diphosphate</text>
        <dbReference type="Rhea" id="RHEA:13673"/>
        <dbReference type="Rhea" id="RHEA-COMP:12147"/>
        <dbReference type="Rhea" id="RHEA-COMP:12148"/>
        <dbReference type="ChEBI" id="CHEBI:33019"/>
        <dbReference type="ChEBI" id="CHEBI:46398"/>
        <dbReference type="ChEBI" id="CHEBI:46858"/>
        <dbReference type="ChEBI" id="CHEBI:90602"/>
        <dbReference type="EC" id="2.7.7.59"/>
    </reaction>
</comment>
<evidence type="ECO:0000256" key="2">
    <source>
        <dbReference type="ARBA" id="ARBA00022695"/>
    </source>
</evidence>
<dbReference type="InterPro" id="IPR002912">
    <property type="entry name" value="ACT_dom"/>
</dbReference>
<keyword evidence="4 8" id="KW-0378">Hydrolase</keyword>
<comment type="catalytic activity">
    <reaction evidence="7">
        <text>guanosine 3',5'-bis(diphosphate) + H2O = GDP + diphosphate + H(+)</text>
        <dbReference type="Rhea" id="RHEA:14253"/>
        <dbReference type="ChEBI" id="CHEBI:15377"/>
        <dbReference type="ChEBI" id="CHEBI:15378"/>
        <dbReference type="ChEBI" id="CHEBI:33019"/>
        <dbReference type="ChEBI" id="CHEBI:58189"/>
        <dbReference type="ChEBI" id="CHEBI:77828"/>
        <dbReference type="EC" id="3.1.7.2"/>
    </reaction>
</comment>
<evidence type="ECO:0000256" key="4">
    <source>
        <dbReference type="ARBA" id="ARBA00022801"/>
    </source>
</evidence>
<dbReference type="InterPro" id="IPR043519">
    <property type="entry name" value="NT_sf"/>
</dbReference>
<evidence type="ECO:0000259" key="10">
    <source>
        <dbReference type="PROSITE" id="PS51831"/>
    </source>
</evidence>
<dbReference type="InterPro" id="IPR006674">
    <property type="entry name" value="HD_domain"/>
</dbReference>
<evidence type="ECO:0000256" key="3">
    <source>
        <dbReference type="ARBA" id="ARBA00022737"/>
    </source>
</evidence>
<feature type="domain" description="ACT" evidence="9">
    <location>
        <begin position="809"/>
        <end position="880"/>
    </location>
</feature>
<dbReference type="HAMAP" id="MF_00277">
    <property type="entry name" value="PII_uridylyl_transf"/>
    <property type="match status" value="1"/>
</dbReference>
<protein>
    <recommendedName>
        <fullName evidence="8">Bifunctional uridylyltransferase/uridylyl-removing enzyme</fullName>
        <shortName evidence="8">UTase/UR</shortName>
    </recommendedName>
    <alternativeName>
        <fullName evidence="8">Bifunctional [protein-PII] modification enzyme</fullName>
    </alternativeName>
    <alternativeName>
        <fullName evidence="8">Bifunctional nitrogen sensor protein</fullName>
    </alternativeName>
    <domain>
        <recommendedName>
            <fullName evidence="8">[Protein-PII] uridylyltransferase</fullName>
            <shortName evidence="8">PII uridylyltransferase</shortName>
            <shortName evidence="8">UTase</shortName>
            <ecNumber evidence="8">2.7.7.59</ecNumber>
        </recommendedName>
    </domain>
    <domain>
        <recommendedName>
            <fullName evidence="8">[Protein-PII]-UMP uridylyl-removing enzyme</fullName>
            <shortName evidence="8">UR</shortName>
            <ecNumber evidence="8">3.1.4.-</ecNumber>
        </recommendedName>
    </domain>
</protein>
<keyword evidence="1 8" id="KW-0808">Transferase</keyword>
<dbReference type="InterPro" id="IPR045865">
    <property type="entry name" value="ACT-like_dom_sf"/>
</dbReference>
<comment type="activity regulation">
    <text evidence="8">Uridylyltransferase (UTase) activity is inhibited by glutamine, while glutamine activates uridylyl-removing (UR) activity.</text>
</comment>
<comment type="catalytic activity">
    <reaction evidence="8">
        <text>[protein-PII]-uridylyl-L-tyrosine + H2O = [protein-PII]-L-tyrosine + UMP + H(+)</text>
        <dbReference type="Rhea" id="RHEA:48600"/>
        <dbReference type="Rhea" id="RHEA-COMP:12147"/>
        <dbReference type="Rhea" id="RHEA-COMP:12148"/>
        <dbReference type="ChEBI" id="CHEBI:15377"/>
        <dbReference type="ChEBI" id="CHEBI:15378"/>
        <dbReference type="ChEBI" id="CHEBI:46858"/>
        <dbReference type="ChEBI" id="CHEBI:57865"/>
        <dbReference type="ChEBI" id="CHEBI:90602"/>
    </reaction>
</comment>
<dbReference type="SUPFAM" id="SSF109604">
    <property type="entry name" value="HD-domain/PDEase-like"/>
    <property type="match status" value="1"/>
</dbReference>
<dbReference type="Pfam" id="PF08335">
    <property type="entry name" value="GlnD_UR_UTase"/>
    <property type="match status" value="1"/>
</dbReference>
<dbReference type="PROSITE" id="PS51671">
    <property type="entry name" value="ACT"/>
    <property type="match status" value="2"/>
</dbReference>
<organism evidence="11 12">
    <name type="scientific">Thiomicrorhabdus xiamenensis</name>
    <dbReference type="NCBI Taxonomy" id="2739063"/>
    <lineage>
        <taxon>Bacteria</taxon>
        <taxon>Pseudomonadati</taxon>
        <taxon>Pseudomonadota</taxon>
        <taxon>Gammaproteobacteria</taxon>
        <taxon>Thiotrichales</taxon>
        <taxon>Piscirickettsiaceae</taxon>
        <taxon>Thiomicrorhabdus</taxon>
    </lineage>
</organism>
<feature type="region of interest" description="Uridylyltransferase" evidence="8">
    <location>
        <begin position="1"/>
        <end position="340"/>
    </location>
</feature>
<keyword evidence="6 8" id="KW-0511">Multifunctional enzyme</keyword>
<dbReference type="SUPFAM" id="SSF81593">
    <property type="entry name" value="Nucleotidyltransferase substrate binding subunit/domain"/>
    <property type="match status" value="1"/>
</dbReference>
<comment type="similarity">
    <text evidence="8">Belongs to the GlnD family.</text>
</comment>
<keyword evidence="5 8" id="KW-0460">Magnesium</keyword>
<comment type="cofactor">
    <cofactor evidence="8">
        <name>Mg(2+)</name>
        <dbReference type="ChEBI" id="CHEBI:18420"/>
    </cofactor>
</comment>
<evidence type="ECO:0000313" key="11">
    <source>
        <dbReference type="EMBL" id="QKI89242.1"/>
    </source>
</evidence>
<evidence type="ECO:0000256" key="7">
    <source>
        <dbReference type="ARBA" id="ARBA00047968"/>
    </source>
</evidence>
<dbReference type="PANTHER" id="PTHR47320:SF1">
    <property type="entry name" value="BIFUNCTIONAL URIDYLYLTRANSFERASE_URIDYLYL-REMOVING ENZYME"/>
    <property type="match status" value="1"/>
</dbReference>
<name>A0A7D4T0J0_9GAMM</name>
<evidence type="ECO:0000256" key="5">
    <source>
        <dbReference type="ARBA" id="ARBA00022842"/>
    </source>
</evidence>
<proteinExistence type="inferred from homology"/>
<sequence>MFSDIHRPSLPQFISALLDPEMSHLDKIKAGRNVIQRFVDYQFKQYEAGAPVSELLKERASFVDQILKKIWSNFVQDPDAALIAVGGYGRGELHPYSDIDLLVIAENPDKLQNSLSEFITFLWDLGFDVGHSIRSLDDCYEEGLKDVTTATNLLEARWITGNYQAFQNLISLWARNDFWPIKEFFSAKLEEQKKRHHRFQDTTYQLEPNIKESPGGLRDIHMINWVAKRYFRVKSINELVQRNFLTTEEYVEIEAANKYLNRIRFALQHLKRRREERLQFDFQQQIASEFGYQDNPEKMAVEQFMSSYYRNVQSVAKLNEILLQHFREELFEPDEVTITPINNRFCIRNDYLDITSEDVFSVNPTAIFEMFVALANLPHIKGLRSTAIRSIRDHLHYINEQFRADPINKALFIEIFRQPKGVYASIKRMHSYGILDSYLPVFKKISGLMQFNIFHAYTVDDHTILVIRNLRRFFVDDYAYEFPTAHQIAKQICRPEVLFLAGLFHDIAKGREGEHEVVGAEDAAVFAREHNLPVKDQKMISWLVRYHLEFSHVAQRKDLSDPKTINEFASLMGDQEHLNHLYLLTVADVCATSNDVWNDWKNSLFLELYNETTKALALSSNAPKNKAMKALQTQEKAKEQLSKREISTTAYQPFWDSMADSEFFSRQSPNSVSRITEQLYLADRNQIHVMVRAKSPRGASELLIYMPDRDYLFANITSALDRLKMDIMEARIFSSNDGMTLVIMYFLTRDEHQAVKEQDTALICDTIRKHMLGDGMEPVAQNNFLNRRIRCFETPTEIHIEKLNDHRSELHISTKDAPGLLSRIGFALRSCHIRLHDARITTVGEKAEDWFIISDTDEKAITSSESQARLRDALIETIEN</sequence>
<dbReference type="InterPro" id="IPR010043">
    <property type="entry name" value="UTase/UR"/>
</dbReference>
<dbReference type="SUPFAM" id="SSF55021">
    <property type="entry name" value="ACT-like"/>
    <property type="match status" value="1"/>
</dbReference>
<dbReference type="GO" id="GO:0006808">
    <property type="term" value="P:regulation of nitrogen utilization"/>
    <property type="evidence" value="ECO:0007669"/>
    <property type="project" value="UniProtKB-UniRule"/>
</dbReference>
<feature type="domain" description="HD" evidence="10">
    <location>
        <begin position="459"/>
        <end position="581"/>
    </location>
</feature>
<reference evidence="11 12" key="1">
    <citation type="submission" date="2020-05" db="EMBL/GenBank/DDBJ databases">
        <title>Thiomicrorhabdus sediminis sp.nov. and Thiomicrorhabdus xiamenensis sp.nov., novel sulfur-oxidizing bacteria isolated from coastal sediment.</title>
        <authorList>
            <person name="Liu X."/>
        </authorList>
    </citation>
    <scope>NUCLEOTIDE SEQUENCE [LARGE SCALE GENOMIC DNA]</scope>
    <source>
        <strain evidence="11 12">G2</strain>
    </source>
</reference>
<dbReference type="EMBL" id="CP054020">
    <property type="protein sequence ID" value="QKI89242.1"/>
    <property type="molecule type" value="Genomic_DNA"/>
</dbReference>
<comment type="caution">
    <text evidence="8">Lacks conserved residue(s) required for the propagation of feature annotation.</text>
</comment>
<evidence type="ECO:0000256" key="6">
    <source>
        <dbReference type="ARBA" id="ARBA00023268"/>
    </source>
</evidence>
<dbReference type="AlphaFoldDB" id="A0A7D4T0J0"/>
<dbReference type="GO" id="GO:0008773">
    <property type="term" value="F:[protein-PII] uridylyltransferase activity"/>
    <property type="evidence" value="ECO:0007669"/>
    <property type="project" value="UniProtKB-UniRule"/>
</dbReference>
<dbReference type="PROSITE" id="PS51831">
    <property type="entry name" value="HD"/>
    <property type="match status" value="1"/>
</dbReference>
<keyword evidence="3" id="KW-0677">Repeat</keyword>
<dbReference type="PIRSF" id="PIRSF006288">
    <property type="entry name" value="PII_uridyltransf"/>
    <property type="match status" value="1"/>
</dbReference>
<dbReference type="CDD" id="cd05401">
    <property type="entry name" value="NT_GlnE_GlnD_like"/>
    <property type="match status" value="1"/>
</dbReference>
<dbReference type="CDD" id="cd04899">
    <property type="entry name" value="ACT_ACR-UUR-like_2"/>
    <property type="match status" value="1"/>
</dbReference>
<dbReference type="KEGG" id="txa:HQN79_06515"/>
<dbReference type="PANTHER" id="PTHR47320">
    <property type="entry name" value="BIFUNCTIONAL URIDYLYLTRANSFERASE/URIDYLYL-REMOVING ENZYME"/>
    <property type="match status" value="1"/>
</dbReference>
<evidence type="ECO:0000256" key="8">
    <source>
        <dbReference type="HAMAP-Rule" id="MF_00277"/>
    </source>
</evidence>
<dbReference type="CDD" id="cd00077">
    <property type="entry name" value="HDc"/>
    <property type="match status" value="1"/>
</dbReference>
<dbReference type="CDD" id="cd04900">
    <property type="entry name" value="ACT_UUR-like_1"/>
    <property type="match status" value="1"/>
</dbReference>
<keyword evidence="2 8" id="KW-0548">Nucleotidyltransferase</keyword>
<comment type="function">
    <text evidence="8">Modifies, by uridylylation and deuridylylation, the PII regulatory proteins (GlnB and homologs), in response to the nitrogen status of the cell that GlnD senses through the glutamine level. Under low glutamine levels, catalyzes the conversion of the PII proteins and UTP to PII-UMP and PPi, while under higher glutamine levels, GlnD hydrolyzes PII-UMP to PII and UMP (deuridylylation). Thus, controls uridylylation state and activity of the PII proteins, and plays an important role in the regulation of nitrogen metabolism.</text>
</comment>
<dbReference type="Proteomes" id="UP000504724">
    <property type="component" value="Chromosome"/>
</dbReference>
<dbReference type="Pfam" id="PF01966">
    <property type="entry name" value="HD"/>
    <property type="match status" value="1"/>
</dbReference>
<dbReference type="SMART" id="SM00471">
    <property type="entry name" value="HDc"/>
    <property type="match status" value="1"/>
</dbReference>
<feature type="domain" description="ACT" evidence="9">
    <location>
        <begin position="701"/>
        <end position="787"/>
    </location>
</feature>
<accession>A0A7D4T0J0</accession>
<dbReference type="NCBIfam" id="TIGR01693">
    <property type="entry name" value="UTase_glnD"/>
    <property type="match status" value="1"/>
</dbReference>
<keyword evidence="12" id="KW-1185">Reference proteome</keyword>
<dbReference type="Gene3D" id="1.10.3090.10">
    <property type="entry name" value="cca-adding enzyme, domain 2"/>
    <property type="match status" value="1"/>
</dbReference>
<dbReference type="InterPro" id="IPR003607">
    <property type="entry name" value="HD/PDEase_dom"/>
</dbReference>
<gene>
    <name evidence="8 11" type="primary">glnD</name>
    <name evidence="11" type="ORF">HQN79_06515</name>
</gene>